<dbReference type="EMBL" id="FNVT01000031">
    <property type="protein sequence ID" value="SEH02954.1"/>
    <property type="molecule type" value="Genomic_DNA"/>
</dbReference>
<feature type="domain" description="Tn3 transposase DDE" evidence="1">
    <location>
        <begin position="9"/>
        <end position="105"/>
    </location>
</feature>
<organism evidence="2 3">
    <name type="scientific">Nonomuraea solani</name>
    <dbReference type="NCBI Taxonomy" id="1144553"/>
    <lineage>
        <taxon>Bacteria</taxon>
        <taxon>Bacillati</taxon>
        <taxon>Actinomycetota</taxon>
        <taxon>Actinomycetes</taxon>
        <taxon>Streptosporangiales</taxon>
        <taxon>Streptosporangiaceae</taxon>
        <taxon>Nonomuraea</taxon>
    </lineage>
</organism>
<evidence type="ECO:0000313" key="2">
    <source>
        <dbReference type="EMBL" id="SEH02954.1"/>
    </source>
</evidence>
<dbReference type="GO" id="GO:0006313">
    <property type="term" value="P:DNA transposition"/>
    <property type="evidence" value="ECO:0007669"/>
    <property type="project" value="InterPro"/>
</dbReference>
<gene>
    <name evidence="2" type="ORF">SAMN05444920_13166</name>
</gene>
<evidence type="ECO:0000313" key="3">
    <source>
        <dbReference type="Proteomes" id="UP000236732"/>
    </source>
</evidence>
<dbReference type="GO" id="GO:0004803">
    <property type="term" value="F:transposase activity"/>
    <property type="evidence" value="ECO:0007669"/>
    <property type="project" value="InterPro"/>
</dbReference>
<name>A0A1H6F1Z3_9ACTN</name>
<evidence type="ECO:0000259" key="1">
    <source>
        <dbReference type="Pfam" id="PF01526"/>
    </source>
</evidence>
<dbReference type="AlphaFoldDB" id="A0A1H6F1Z3"/>
<keyword evidence="3" id="KW-1185">Reference proteome</keyword>
<sequence>MLPRIDYPELILEVNARTGFLDAMPHISGSQARRDDLDLSLAALLVARSCNIGLTPVAKPGTAALGESRLVGVEKGYFHGEGIGKASAILVDKQAGIEITADWGAAWSPPPTGCGSSSPSVPCTRGRLRCTSESGNGRAARPG</sequence>
<dbReference type="InterPro" id="IPR002513">
    <property type="entry name" value="Tn3_Tnp_DDE_dom"/>
</dbReference>
<proteinExistence type="predicted"/>
<dbReference type="Pfam" id="PF01526">
    <property type="entry name" value="DDE_Tnp_Tn3"/>
    <property type="match status" value="1"/>
</dbReference>
<reference evidence="2 3" key="1">
    <citation type="submission" date="2016-10" db="EMBL/GenBank/DDBJ databases">
        <authorList>
            <person name="de Groot N.N."/>
        </authorList>
    </citation>
    <scope>NUCLEOTIDE SEQUENCE [LARGE SCALE GENOMIC DNA]</scope>
    <source>
        <strain evidence="2 3">CGMCC 4.7037</strain>
    </source>
</reference>
<accession>A0A1H6F1Z3</accession>
<dbReference type="OrthoDB" id="4337906at2"/>
<protein>
    <submittedName>
        <fullName evidence="2">Tn3 transposase DDE domain-containing protein</fullName>
    </submittedName>
</protein>
<dbReference type="Proteomes" id="UP000236732">
    <property type="component" value="Unassembled WGS sequence"/>
</dbReference>